<keyword evidence="3" id="KW-1185">Reference proteome</keyword>
<protein>
    <recommendedName>
        <fullName evidence="4">Flagellar assembly protein FliH/Type III secretion system HrpE domain-containing protein</fullName>
    </recommendedName>
</protein>
<name>A0ABQ4PYA3_9PROT</name>
<evidence type="ECO:0000313" key="2">
    <source>
        <dbReference type="EMBL" id="GIU68054.1"/>
    </source>
</evidence>
<dbReference type="RefSeq" id="WP_284361602.1">
    <property type="nucleotide sequence ID" value="NZ_BPFZ01000018.1"/>
</dbReference>
<evidence type="ECO:0000256" key="1">
    <source>
        <dbReference type="SAM" id="Coils"/>
    </source>
</evidence>
<comment type="caution">
    <text evidence="2">The sequence shown here is derived from an EMBL/GenBank/DDBJ whole genome shotgun (WGS) entry which is preliminary data.</text>
</comment>
<proteinExistence type="predicted"/>
<feature type="coiled-coil region" evidence="1">
    <location>
        <begin position="43"/>
        <end position="70"/>
    </location>
</feature>
<organism evidence="2 3">
    <name type="scientific">Candidatus Phycosocius spiralis</name>
    <dbReference type="NCBI Taxonomy" id="2815099"/>
    <lineage>
        <taxon>Bacteria</taxon>
        <taxon>Pseudomonadati</taxon>
        <taxon>Pseudomonadota</taxon>
        <taxon>Alphaproteobacteria</taxon>
        <taxon>Caulobacterales</taxon>
        <taxon>Caulobacterales incertae sedis</taxon>
        <taxon>Candidatus Phycosocius</taxon>
    </lineage>
</organism>
<reference evidence="2" key="2">
    <citation type="journal article" date="2023" name="ISME Commun">
        <title>Characterization of a bloom-associated alphaproteobacterial lineage, 'Candidatus Phycosocius': insights into freshwater algal-bacterial interactions.</title>
        <authorList>
            <person name="Tanabe Y."/>
            <person name="Yamaguchi H."/>
            <person name="Yoshida M."/>
            <person name="Kai A."/>
            <person name="Okazaki Y."/>
        </authorList>
    </citation>
    <scope>NUCLEOTIDE SEQUENCE</scope>
    <source>
        <strain evidence="2">BOTRYCO-1</strain>
    </source>
</reference>
<evidence type="ECO:0000313" key="3">
    <source>
        <dbReference type="Proteomes" id="UP001161064"/>
    </source>
</evidence>
<sequence>MTKSILTVSEQSEAIVKPLTIPKSQTMMHHSVASVTLESDPVLIQAQLAQQALEQQLSQVRKELIELQDGFEAAVSLAKQTAFEEAKLAHIRDDEKRYHLFIELIQSCQESWTKTLSEFEHFTLLIAKAAVEPIFADSELLHERISQAISRQIRALKQDAVISVMVKSELGVDLEIVRDELERQGFKNIHLELGPSQMPHELQINLRMGHIEIGIGQYWKAVEARLHSLIQGYP</sequence>
<dbReference type="EMBL" id="BPFZ01000018">
    <property type="protein sequence ID" value="GIU68054.1"/>
    <property type="molecule type" value="Genomic_DNA"/>
</dbReference>
<dbReference type="Proteomes" id="UP001161064">
    <property type="component" value="Unassembled WGS sequence"/>
</dbReference>
<reference evidence="2" key="1">
    <citation type="submission" date="2021-05" db="EMBL/GenBank/DDBJ databases">
        <authorList>
            <person name="Tanabe Y."/>
        </authorList>
    </citation>
    <scope>NUCLEOTIDE SEQUENCE</scope>
    <source>
        <strain evidence="2">BOTRYCO-1</strain>
    </source>
</reference>
<evidence type="ECO:0008006" key="4">
    <source>
        <dbReference type="Google" id="ProtNLM"/>
    </source>
</evidence>
<accession>A0ABQ4PYA3</accession>
<gene>
    <name evidence="2" type="ORF">PsB1_2208</name>
</gene>
<keyword evidence="1" id="KW-0175">Coiled coil</keyword>